<sequence>MGDPELEAIKQQRLAQLQSQYGNGPQNPEQQKAREEQMRQQEEMKHSMLSQLLNQQARARLNTLKISKPEKAEMVEGMIIRMAQAGRIPGKLDDQQFVSILESLNQQIPKSTSTVKFDRRRAALDSDDDYGLNDDSS</sequence>
<evidence type="ECO:0000256" key="1">
    <source>
        <dbReference type="ARBA" id="ARBA00010490"/>
    </source>
</evidence>
<feature type="region of interest" description="Disordered" evidence="2">
    <location>
        <begin position="15"/>
        <end position="48"/>
    </location>
</feature>
<name>A0A0K8TQ97_TABBR</name>
<evidence type="ECO:0000313" key="3">
    <source>
        <dbReference type="EMBL" id="JAI16065.1"/>
    </source>
</evidence>
<dbReference type="GO" id="GO:0005634">
    <property type="term" value="C:nucleus"/>
    <property type="evidence" value="ECO:0007669"/>
    <property type="project" value="TreeGrafter"/>
</dbReference>
<proteinExistence type="evidence at transcript level"/>
<dbReference type="PIRSF" id="PIRSF015730">
    <property type="entry name" value="TFAR19"/>
    <property type="match status" value="1"/>
</dbReference>
<evidence type="ECO:0000256" key="2">
    <source>
        <dbReference type="SAM" id="MobiDB-lite"/>
    </source>
</evidence>
<dbReference type="PANTHER" id="PTHR10840:SF0">
    <property type="entry name" value="PROGRAMMED CELL DEATH PROTEIN 5"/>
    <property type="match status" value="1"/>
</dbReference>
<dbReference type="EMBL" id="GDAI01001538">
    <property type="protein sequence ID" value="JAI16065.1"/>
    <property type="molecule type" value="mRNA"/>
</dbReference>
<reference evidence="3" key="1">
    <citation type="journal article" date="2015" name="Insect Biochem. Mol. Biol.">
        <title>An insight into the sialome of the horse fly, Tabanus bromius.</title>
        <authorList>
            <person name="Ribeiro J.M."/>
            <person name="Kazimirova M."/>
            <person name="Takac P."/>
            <person name="Andersen J.F."/>
            <person name="Francischetti I.M."/>
        </authorList>
    </citation>
    <scope>NUCLEOTIDE SEQUENCE</scope>
</reference>
<feature type="compositionally biased region" description="Polar residues" evidence="2">
    <location>
        <begin position="15"/>
        <end position="28"/>
    </location>
</feature>
<comment type="similarity">
    <text evidence="1">Belongs to the PDCD5 family.</text>
</comment>
<dbReference type="GO" id="GO:0003677">
    <property type="term" value="F:DNA binding"/>
    <property type="evidence" value="ECO:0007669"/>
    <property type="project" value="InterPro"/>
</dbReference>
<organism evidence="3">
    <name type="scientific">Tabanus bromius</name>
    <name type="common">Band-eyed brown horse fly</name>
    <dbReference type="NCBI Taxonomy" id="304241"/>
    <lineage>
        <taxon>Eukaryota</taxon>
        <taxon>Metazoa</taxon>
        <taxon>Ecdysozoa</taxon>
        <taxon>Arthropoda</taxon>
        <taxon>Hexapoda</taxon>
        <taxon>Insecta</taxon>
        <taxon>Pterygota</taxon>
        <taxon>Neoptera</taxon>
        <taxon>Endopterygota</taxon>
        <taxon>Diptera</taxon>
        <taxon>Brachycera</taxon>
        <taxon>Tabanomorpha</taxon>
        <taxon>Tabanoidea</taxon>
        <taxon>Tabanidae</taxon>
        <taxon>Tabanus</taxon>
    </lineage>
</organism>
<dbReference type="AlphaFoldDB" id="A0A0K8TQ97"/>
<dbReference type="InterPro" id="IPR036883">
    <property type="entry name" value="PDCD5-like_sf"/>
</dbReference>
<feature type="compositionally biased region" description="Basic and acidic residues" evidence="2">
    <location>
        <begin position="31"/>
        <end position="46"/>
    </location>
</feature>
<dbReference type="Pfam" id="PF01984">
    <property type="entry name" value="dsDNA_bind"/>
    <property type="match status" value="1"/>
</dbReference>
<dbReference type="InterPro" id="IPR002836">
    <property type="entry name" value="PDCD5-like"/>
</dbReference>
<dbReference type="PANTHER" id="PTHR10840">
    <property type="entry name" value="PROGRAMMED CELL DEATH PROTEIN 5"/>
    <property type="match status" value="1"/>
</dbReference>
<accession>A0A0K8TQ97</accession>
<dbReference type="GO" id="GO:0005829">
    <property type="term" value="C:cytosol"/>
    <property type="evidence" value="ECO:0007669"/>
    <property type="project" value="TreeGrafter"/>
</dbReference>
<dbReference type="Gene3D" id="1.10.8.140">
    <property type="entry name" value="PDCD5-like"/>
    <property type="match status" value="1"/>
</dbReference>
<protein>
    <submittedName>
        <fullName evidence="3">Putative programmed cell death protein</fullName>
    </submittedName>
</protein>
<dbReference type="SUPFAM" id="SSF46950">
    <property type="entry name" value="Double-stranded DNA-binding domain"/>
    <property type="match status" value="1"/>
</dbReference>
<dbReference type="FunFam" id="1.10.8.140:FF:000003">
    <property type="entry name" value="Programmed cell death 5"/>
    <property type="match status" value="1"/>
</dbReference>